<protein>
    <submittedName>
        <fullName evidence="1">Uncharacterized protein</fullName>
    </submittedName>
</protein>
<reference evidence="1" key="1">
    <citation type="submission" date="2018-02" db="EMBL/GenBank/DDBJ databases">
        <title>Rhizophora mucronata_Transcriptome.</title>
        <authorList>
            <person name="Meera S.P."/>
            <person name="Sreeshan A."/>
            <person name="Augustine A."/>
        </authorList>
    </citation>
    <scope>NUCLEOTIDE SEQUENCE</scope>
    <source>
        <tissue evidence="1">Leaf</tissue>
    </source>
</reference>
<evidence type="ECO:0000313" key="1">
    <source>
        <dbReference type="EMBL" id="MBX67198.1"/>
    </source>
</evidence>
<organism evidence="1">
    <name type="scientific">Rhizophora mucronata</name>
    <name type="common">Asiatic mangrove</name>
    <dbReference type="NCBI Taxonomy" id="61149"/>
    <lineage>
        <taxon>Eukaryota</taxon>
        <taxon>Viridiplantae</taxon>
        <taxon>Streptophyta</taxon>
        <taxon>Embryophyta</taxon>
        <taxon>Tracheophyta</taxon>
        <taxon>Spermatophyta</taxon>
        <taxon>Magnoliopsida</taxon>
        <taxon>eudicotyledons</taxon>
        <taxon>Gunneridae</taxon>
        <taxon>Pentapetalae</taxon>
        <taxon>rosids</taxon>
        <taxon>fabids</taxon>
        <taxon>Malpighiales</taxon>
        <taxon>Rhizophoraceae</taxon>
        <taxon>Rhizophora</taxon>
    </lineage>
</organism>
<name>A0A2P2QJJ3_RHIMU</name>
<sequence length="34" mass="4219">MNPMGSGLGKSFFMHLTRINFRFYYYVLSFFWLF</sequence>
<proteinExistence type="predicted"/>
<dbReference type="AlphaFoldDB" id="A0A2P2QJJ3"/>
<accession>A0A2P2QJJ3</accession>
<dbReference type="EMBL" id="GGEC01086714">
    <property type="protein sequence ID" value="MBX67198.1"/>
    <property type="molecule type" value="Transcribed_RNA"/>
</dbReference>